<reference evidence="1" key="1">
    <citation type="journal article" date="2021" name="bioRxiv">
        <title>Whole Genome Assembly and Annotation of Northern Wild Rice, Zizania palustris L., Supports a Whole Genome Duplication in the Zizania Genus.</title>
        <authorList>
            <person name="Haas M."/>
            <person name="Kono T."/>
            <person name="Macchietto M."/>
            <person name="Millas R."/>
            <person name="McGilp L."/>
            <person name="Shao M."/>
            <person name="Duquette J."/>
            <person name="Hirsch C.N."/>
            <person name="Kimball J."/>
        </authorList>
    </citation>
    <scope>NUCLEOTIDE SEQUENCE</scope>
    <source>
        <tissue evidence="1">Fresh leaf tissue</tissue>
    </source>
</reference>
<dbReference type="Proteomes" id="UP000729402">
    <property type="component" value="Unassembled WGS sequence"/>
</dbReference>
<dbReference type="AlphaFoldDB" id="A0A8J5RVC8"/>
<accession>A0A8J5RVC8</accession>
<evidence type="ECO:0000313" key="1">
    <source>
        <dbReference type="EMBL" id="KAG8051983.1"/>
    </source>
</evidence>
<sequence length="89" mass="9800">MASMLALTYTTSSSLSRFHCSTGPERSSCTGMGILDMSPDRHYLRKISRAPHEKQPTRSALLMAPPRVRLLVMPNCPGQARVPLSHHLG</sequence>
<proteinExistence type="predicted"/>
<evidence type="ECO:0000313" key="2">
    <source>
        <dbReference type="Proteomes" id="UP000729402"/>
    </source>
</evidence>
<organism evidence="1 2">
    <name type="scientific">Zizania palustris</name>
    <name type="common">Northern wild rice</name>
    <dbReference type="NCBI Taxonomy" id="103762"/>
    <lineage>
        <taxon>Eukaryota</taxon>
        <taxon>Viridiplantae</taxon>
        <taxon>Streptophyta</taxon>
        <taxon>Embryophyta</taxon>
        <taxon>Tracheophyta</taxon>
        <taxon>Spermatophyta</taxon>
        <taxon>Magnoliopsida</taxon>
        <taxon>Liliopsida</taxon>
        <taxon>Poales</taxon>
        <taxon>Poaceae</taxon>
        <taxon>BOP clade</taxon>
        <taxon>Oryzoideae</taxon>
        <taxon>Oryzeae</taxon>
        <taxon>Zizaniinae</taxon>
        <taxon>Zizania</taxon>
    </lineage>
</organism>
<comment type="caution">
    <text evidence="1">The sequence shown here is derived from an EMBL/GenBank/DDBJ whole genome shotgun (WGS) entry which is preliminary data.</text>
</comment>
<dbReference type="EMBL" id="JAAALK010000288">
    <property type="protein sequence ID" value="KAG8051983.1"/>
    <property type="molecule type" value="Genomic_DNA"/>
</dbReference>
<gene>
    <name evidence="1" type="ORF">GUJ93_ZPchr0001g30201</name>
</gene>
<keyword evidence="2" id="KW-1185">Reference proteome</keyword>
<name>A0A8J5RVC8_ZIZPA</name>
<reference evidence="1" key="2">
    <citation type="submission" date="2021-02" db="EMBL/GenBank/DDBJ databases">
        <authorList>
            <person name="Kimball J.A."/>
            <person name="Haas M.W."/>
            <person name="Macchietto M."/>
            <person name="Kono T."/>
            <person name="Duquette J."/>
            <person name="Shao M."/>
        </authorList>
    </citation>
    <scope>NUCLEOTIDE SEQUENCE</scope>
    <source>
        <tissue evidence="1">Fresh leaf tissue</tissue>
    </source>
</reference>
<protein>
    <submittedName>
        <fullName evidence="1">Uncharacterized protein</fullName>
    </submittedName>
</protein>